<feature type="domain" description="F-box" evidence="1">
    <location>
        <begin position="2"/>
        <end position="48"/>
    </location>
</feature>
<keyword evidence="3" id="KW-1185">Reference proteome</keyword>
<evidence type="ECO:0000259" key="1">
    <source>
        <dbReference type="PROSITE" id="PS50181"/>
    </source>
</evidence>
<organism evidence="2 3">
    <name type="scientific">Acanthamoeba castellanii (strain ATCC 30010 / Neff)</name>
    <dbReference type="NCBI Taxonomy" id="1257118"/>
    <lineage>
        <taxon>Eukaryota</taxon>
        <taxon>Amoebozoa</taxon>
        <taxon>Discosea</taxon>
        <taxon>Longamoebia</taxon>
        <taxon>Centramoebida</taxon>
        <taxon>Acanthamoebidae</taxon>
        <taxon>Acanthamoeba</taxon>
    </lineage>
</organism>
<dbReference type="SMART" id="SM00256">
    <property type="entry name" value="FBOX"/>
    <property type="match status" value="1"/>
</dbReference>
<dbReference type="AlphaFoldDB" id="L8GL51"/>
<dbReference type="Gene3D" id="2.60.120.920">
    <property type="match status" value="1"/>
</dbReference>
<dbReference type="PANTHER" id="PTHR12874:SF9">
    <property type="entry name" value="F-BOX ONLY PROTEIN 48"/>
    <property type="match status" value="1"/>
</dbReference>
<dbReference type="PANTHER" id="PTHR12874">
    <property type="entry name" value="F-BOX ONLY PROTEIN 48-RELATED"/>
    <property type="match status" value="1"/>
</dbReference>
<dbReference type="InterPro" id="IPR001810">
    <property type="entry name" value="F-box_dom"/>
</dbReference>
<name>L8GL51_ACACF</name>
<dbReference type="GO" id="GO:0031146">
    <property type="term" value="P:SCF-dependent proteasomal ubiquitin-dependent protein catabolic process"/>
    <property type="evidence" value="ECO:0007669"/>
    <property type="project" value="TreeGrafter"/>
</dbReference>
<reference evidence="2 3" key="1">
    <citation type="journal article" date="2013" name="Genome Biol.">
        <title>Genome of Acanthamoeba castellanii highlights extensive lateral gene transfer and early evolution of tyrosine kinase signaling.</title>
        <authorList>
            <person name="Clarke M."/>
            <person name="Lohan A.J."/>
            <person name="Liu B."/>
            <person name="Lagkouvardos I."/>
            <person name="Roy S."/>
            <person name="Zafar N."/>
            <person name="Bertelli C."/>
            <person name="Schilde C."/>
            <person name="Kianianmomeni A."/>
            <person name="Burglin T.R."/>
            <person name="Frech C."/>
            <person name="Turcotte B."/>
            <person name="Kopec K.O."/>
            <person name="Synnott J.M."/>
            <person name="Choo C."/>
            <person name="Paponov I."/>
            <person name="Finkler A."/>
            <person name="Soon Heng Tan C."/>
            <person name="Hutchins A.P."/>
            <person name="Weinmeier T."/>
            <person name="Rattei T."/>
            <person name="Chu J.S."/>
            <person name="Gimenez G."/>
            <person name="Irimia M."/>
            <person name="Rigden D.J."/>
            <person name="Fitzpatrick D.A."/>
            <person name="Lorenzo-Morales J."/>
            <person name="Bateman A."/>
            <person name="Chiu C.H."/>
            <person name="Tang P."/>
            <person name="Hegemann P."/>
            <person name="Fromm H."/>
            <person name="Raoult D."/>
            <person name="Greub G."/>
            <person name="Miranda-Saavedra D."/>
            <person name="Chen N."/>
            <person name="Nash P."/>
            <person name="Ginger M.L."/>
            <person name="Horn M."/>
            <person name="Schaap P."/>
            <person name="Caler L."/>
            <person name="Loftus B."/>
        </authorList>
    </citation>
    <scope>NUCLEOTIDE SEQUENCE [LARGE SCALE GENOMIC DNA]</scope>
    <source>
        <strain evidence="2 3">Neff</strain>
    </source>
</reference>
<evidence type="ECO:0000313" key="3">
    <source>
        <dbReference type="Proteomes" id="UP000011083"/>
    </source>
</evidence>
<gene>
    <name evidence="2" type="ORF">ACA1_095760</name>
</gene>
<protein>
    <submittedName>
        <fullName evidence="2">Fbox domain containing protein</fullName>
    </submittedName>
</protein>
<dbReference type="EMBL" id="KB008103">
    <property type="protein sequence ID" value="ELR12926.1"/>
    <property type="molecule type" value="Genomic_DNA"/>
</dbReference>
<dbReference type="SUPFAM" id="SSF81383">
    <property type="entry name" value="F-box domain"/>
    <property type="match status" value="1"/>
</dbReference>
<dbReference type="Pfam" id="PF12937">
    <property type="entry name" value="F-box-like"/>
    <property type="match status" value="1"/>
</dbReference>
<dbReference type="PROSITE" id="PS50181">
    <property type="entry name" value="FBOX"/>
    <property type="match status" value="1"/>
</dbReference>
<dbReference type="InterPro" id="IPR036047">
    <property type="entry name" value="F-box-like_dom_sf"/>
</dbReference>
<dbReference type="KEGG" id="acan:ACA1_095760"/>
<evidence type="ECO:0000313" key="2">
    <source>
        <dbReference type="EMBL" id="ELR12926.1"/>
    </source>
</evidence>
<dbReference type="GO" id="GO:0005737">
    <property type="term" value="C:cytoplasm"/>
    <property type="evidence" value="ECO:0007669"/>
    <property type="project" value="TreeGrafter"/>
</dbReference>
<dbReference type="Gene3D" id="1.20.1280.50">
    <property type="match status" value="1"/>
</dbReference>
<sequence length="234" mass="25801">MNKEMEVLPPETWLEVFSLLDARDLQAVQLTCWTFRQLGADDGLWRRLCASECGHQQHLATLRRCLKPGDAAMSYAALYRRLHHSPYLRWDPAQPLDVSNEGLTARQPTEGWTTTSTLQPLKPGRVNYFEITFTIDGAETTLEAGRGYGSGDTIGVYVDLRQGAGLITWLVNGVQVVGMLGLGSLAVAELLPVVSWGGTRYCINLGVVPALPAVDSPAYALQLPREDKTEMNQE</sequence>
<proteinExistence type="predicted"/>
<dbReference type="RefSeq" id="XP_004334939.1">
    <property type="nucleotide sequence ID" value="XM_004334891.1"/>
</dbReference>
<dbReference type="GeneID" id="14913602"/>
<dbReference type="VEuPathDB" id="AmoebaDB:ACA1_095760"/>
<dbReference type="InterPro" id="IPR043136">
    <property type="entry name" value="B30.2/SPRY_sf"/>
</dbReference>
<accession>L8GL51</accession>
<dbReference type="Proteomes" id="UP000011083">
    <property type="component" value="Unassembled WGS sequence"/>
</dbReference>
<dbReference type="GO" id="GO:0019005">
    <property type="term" value="C:SCF ubiquitin ligase complex"/>
    <property type="evidence" value="ECO:0007669"/>
    <property type="project" value="TreeGrafter"/>
</dbReference>